<evidence type="ECO:0000313" key="1">
    <source>
        <dbReference type="EMBL" id="KAJ1142099.1"/>
    </source>
</evidence>
<organism evidence="1 2">
    <name type="scientific">Pleurodeles waltl</name>
    <name type="common">Iberian ribbed newt</name>
    <dbReference type="NCBI Taxonomy" id="8319"/>
    <lineage>
        <taxon>Eukaryota</taxon>
        <taxon>Metazoa</taxon>
        <taxon>Chordata</taxon>
        <taxon>Craniata</taxon>
        <taxon>Vertebrata</taxon>
        <taxon>Euteleostomi</taxon>
        <taxon>Amphibia</taxon>
        <taxon>Batrachia</taxon>
        <taxon>Caudata</taxon>
        <taxon>Salamandroidea</taxon>
        <taxon>Salamandridae</taxon>
        <taxon>Pleurodelinae</taxon>
        <taxon>Pleurodeles</taxon>
    </lineage>
</organism>
<protein>
    <submittedName>
        <fullName evidence="1">Uncharacterized protein</fullName>
    </submittedName>
</protein>
<comment type="caution">
    <text evidence="1">The sequence shown here is derived from an EMBL/GenBank/DDBJ whole genome shotgun (WGS) entry which is preliminary data.</text>
</comment>
<dbReference type="Proteomes" id="UP001066276">
    <property type="component" value="Chromosome 6"/>
</dbReference>
<keyword evidence="2" id="KW-1185">Reference proteome</keyword>
<evidence type="ECO:0000313" key="2">
    <source>
        <dbReference type="Proteomes" id="UP001066276"/>
    </source>
</evidence>
<reference evidence="1" key="1">
    <citation type="journal article" date="2022" name="bioRxiv">
        <title>Sequencing and chromosome-scale assembly of the giantPleurodeles waltlgenome.</title>
        <authorList>
            <person name="Brown T."/>
            <person name="Elewa A."/>
            <person name="Iarovenko S."/>
            <person name="Subramanian E."/>
            <person name="Araus A.J."/>
            <person name="Petzold A."/>
            <person name="Susuki M."/>
            <person name="Suzuki K.-i.T."/>
            <person name="Hayashi T."/>
            <person name="Toyoda A."/>
            <person name="Oliveira C."/>
            <person name="Osipova E."/>
            <person name="Leigh N.D."/>
            <person name="Simon A."/>
            <person name="Yun M.H."/>
        </authorList>
    </citation>
    <scope>NUCLEOTIDE SEQUENCE</scope>
    <source>
        <strain evidence="1">20211129_DDA</strain>
        <tissue evidence="1">Liver</tissue>
    </source>
</reference>
<dbReference type="AlphaFoldDB" id="A0AAV7QST0"/>
<sequence>MLLHREAKMHMLSFQALNRRPGVASERPDPPGKFRMSGQSGFALCVPGGFRFTDHQHRLGFQPEMRSLVTQLLTAGRESFLRSRVCPPPKIRAPCLTHFCRAEYYEGCCPEAGS</sequence>
<gene>
    <name evidence="1" type="ORF">NDU88_008426</name>
</gene>
<proteinExistence type="predicted"/>
<accession>A0AAV7QST0</accession>
<name>A0AAV7QST0_PLEWA</name>
<dbReference type="EMBL" id="JANPWB010000010">
    <property type="protein sequence ID" value="KAJ1142099.1"/>
    <property type="molecule type" value="Genomic_DNA"/>
</dbReference>